<feature type="transmembrane region" description="Helical" evidence="4">
    <location>
        <begin position="319"/>
        <end position="340"/>
    </location>
</feature>
<protein>
    <recommendedName>
        <fullName evidence="5">Glycosyltransferase 2-like domain-containing protein</fullName>
    </recommendedName>
</protein>
<dbReference type="SUPFAM" id="SSF53448">
    <property type="entry name" value="Nucleotide-diphospho-sugar transferases"/>
    <property type="match status" value="1"/>
</dbReference>
<evidence type="ECO:0000313" key="6">
    <source>
        <dbReference type="EMBL" id="AGP34103.1"/>
    </source>
</evidence>
<dbReference type="OrthoDB" id="9802632at2"/>
<feature type="transmembrane region" description="Helical" evidence="4">
    <location>
        <begin position="6"/>
        <end position="30"/>
    </location>
</feature>
<accession>S4XU29</accession>
<dbReference type="EMBL" id="CP003969">
    <property type="protein sequence ID" value="AGP34103.1"/>
    <property type="molecule type" value="Genomic_DNA"/>
</dbReference>
<dbReference type="KEGG" id="scu:SCE1572_06095"/>
<organism evidence="6 7">
    <name type="scientific">Sorangium cellulosum So0157-2</name>
    <dbReference type="NCBI Taxonomy" id="1254432"/>
    <lineage>
        <taxon>Bacteria</taxon>
        <taxon>Pseudomonadati</taxon>
        <taxon>Myxococcota</taxon>
        <taxon>Polyangia</taxon>
        <taxon>Polyangiales</taxon>
        <taxon>Polyangiaceae</taxon>
        <taxon>Sorangium</taxon>
    </lineage>
</organism>
<dbReference type="Proteomes" id="UP000014803">
    <property type="component" value="Chromosome"/>
</dbReference>
<evidence type="ECO:0000256" key="2">
    <source>
        <dbReference type="ARBA" id="ARBA00022676"/>
    </source>
</evidence>
<evidence type="ECO:0000256" key="4">
    <source>
        <dbReference type="SAM" id="Phobius"/>
    </source>
</evidence>
<dbReference type="PANTHER" id="PTHR43630:SF1">
    <property type="entry name" value="POLY-BETA-1,6-N-ACETYL-D-GLUCOSAMINE SYNTHASE"/>
    <property type="match status" value="1"/>
</dbReference>
<feature type="transmembrane region" description="Helical" evidence="4">
    <location>
        <begin position="285"/>
        <end position="307"/>
    </location>
</feature>
<keyword evidence="4" id="KW-0472">Membrane</keyword>
<dbReference type="Gene3D" id="3.90.550.10">
    <property type="entry name" value="Spore Coat Polysaccharide Biosynthesis Protein SpsA, Chain A"/>
    <property type="match status" value="1"/>
</dbReference>
<dbReference type="STRING" id="1254432.SCE1572_06095"/>
<dbReference type="AlphaFoldDB" id="S4XU29"/>
<keyword evidence="4" id="KW-1133">Transmembrane helix</keyword>
<evidence type="ECO:0000256" key="1">
    <source>
        <dbReference type="ARBA" id="ARBA00006739"/>
    </source>
</evidence>
<name>S4XU29_SORCE</name>
<dbReference type="PANTHER" id="PTHR43630">
    <property type="entry name" value="POLY-BETA-1,6-N-ACETYL-D-GLUCOSAMINE SYNTHASE"/>
    <property type="match status" value="1"/>
</dbReference>
<keyword evidence="2" id="KW-0328">Glycosyltransferase</keyword>
<keyword evidence="3" id="KW-0808">Transferase</keyword>
<dbReference type="InterPro" id="IPR029044">
    <property type="entry name" value="Nucleotide-diphossugar_trans"/>
</dbReference>
<keyword evidence="4" id="KW-0812">Transmembrane</keyword>
<evidence type="ECO:0000259" key="5">
    <source>
        <dbReference type="Pfam" id="PF00535"/>
    </source>
</evidence>
<dbReference type="Pfam" id="PF00535">
    <property type="entry name" value="Glycos_transf_2"/>
    <property type="match status" value="1"/>
</dbReference>
<feature type="domain" description="Glycosyltransferase 2-like" evidence="5">
    <location>
        <begin position="46"/>
        <end position="181"/>
    </location>
</feature>
<dbReference type="eggNOG" id="COG1215">
    <property type="taxonomic scope" value="Bacteria"/>
</dbReference>
<comment type="similarity">
    <text evidence="1">Belongs to the glycosyltransferase 2 family.</text>
</comment>
<dbReference type="InterPro" id="IPR001173">
    <property type="entry name" value="Glyco_trans_2-like"/>
</dbReference>
<reference evidence="6 7" key="1">
    <citation type="journal article" date="2013" name="Sci. Rep.">
        <title>Extraordinary expansion of a Sorangium cellulosum genome from an alkaline milieu.</title>
        <authorList>
            <person name="Han K."/>
            <person name="Li Z.F."/>
            <person name="Peng R."/>
            <person name="Zhu L.P."/>
            <person name="Zhou T."/>
            <person name="Wang L.G."/>
            <person name="Li S.G."/>
            <person name="Zhang X.B."/>
            <person name="Hu W."/>
            <person name="Wu Z.H."/>
            <person name="Qin N."/>
            <person name="Li Y.Z."/>
        </authorList>
    </citation>
    <scope>NUCLEOTIDE SEQUENCE [LARGE SCALE GENOMIC DNA]</scope>
    <source>
        <strain evidence="6 7">So0157-2</strain>
    </source>
</reference>
<evidence type="ECO:0000313" key="7">
    <source>
        <dbReference type="Proteomes" id="UP000014803"/>
    </source>
</evidence>
<dbReference type="CDD" id="cd06439">
    <property type="entry name" value="CESA_like_1"/>
    <property type="match status" value="1"/>
</dbReference>
<dbReference type="HOGENOM" id="CLU_046109_0_0_7"/>
<sequence>MVIASFLAVAVLVYTYFGYPIVIGILARLWPAQRKEDPSYVPTVTACIPVYNAASYLPAKVESLFALDYPRDKLEVLLYSDGSTDDTVRVAQQLSERDPRVKVIVSEARRGKPLGVNTMLGVATGEVLLMTDVRQPLVPGALRALVRLLADPGAGCVSGNLVLKGSAGSGAYWRYENWIRLQEGRFRSMVGVTGPIYAIRRADMSQLPEGVILDDMWVPMRLRLEGRSILFAEDAIAYDDAFGDEREFGRKVRTLAGNYQLFSLLPALLVPFRNPSWFEIFSHKLLRLVCPWALVALLLTSTAAWVGAEASGDASWTLYAARALFGGQAAFYLLAALGGAAGKLGALARTFVVLNAAAVVGLWRFVRGSQKVTW</sequence>
<feature type="transmembrane region" description="Helical" evidence="4">
    <location>
        <begin position="346"/>
        <end position="366"/>
    </location>
</feature>
<gene>
    <name evidence="6" type="ORF">SCE1572_06095</name>
</gene>
<dbReference type="GO" id="GO:0016757">
    <property type="term" value="F:glycosyltransferase activity"/>
    <property type="evidence" value="ECO:0007669"/>
    <property type="project" value="UniProtKB-KW"/>
</dbReference>
<proteinExistence type="inferred from homology"/>
<evidence type="ECO:0000256" key="3">
    <source>
        <dbReference type="ARBA" id="ARBA00022679"/>
    </source>
</evidence>
<dbReference type="PATRIC" id="fig|1254432.3.peg.1361"/>
<dbReference type="RefSeq" id="WP_020733208.1">
    <property type="nucleotide sequence ID" value="NC_021658.1"/>
</dbReference>